<keyword evidence="2" id="KW-1185">Reference proteome</keyword>
<organism evidence="1 2">
    <name type="scientific">Corynebacterium liangguodongii</name>
    <dbReference type="NCBI Taxonomy" id="2079535"/>
    <lineage>
        <taxon>Bacteria</taxon>
        <taxon>Bacillati</taxon>
        <taxon>Actinomycetota</taxon>
        <taxon>Actinomycetes</taxon>
        <taxon>Mycobacteriales</taxon>
        <taxon>Corynebacteriaceae</taxon>
        <taxon>Corynebacterium</taxon>
    </lineage>
</organism>
<dbReference type="OrthoDB" id="4420706at2"/>
<sequence>MGSHNSPAARFGAQPEEVTLARVGAALTGLGFDVIEAGDRLVVPTYAFIATAWISYDRPLMLAIDFTERIPIEFERSHELARFINRWNLEKVGPTASYRLMDSGDFQVSMRLGVHAKCGLTDEQIMAEAMDAFQHAAAFSTQLREGFLPIEFDQPLPPALARAQDTEALLGRHPSERHLPRGGHADAACAPDAFEAQADDPCEPIDLGSVGDTLDMLDFSYPPPDQGAITTSVNGIPYAFYVDAETYVRVAAMWETGCSFDVGFLPLWLACNDINEQFVGLRAYVLEDAGDLDLHVETTCIITEGLGAAQRHNFIISSLVSTLGAVDALSTDVRGTTAVQWPRH</sequence>
<protein>
    <submittedName>
        <fullName evidence="1">Uncharacterized protein</fullName>
    </submittedName>
</protein>
<reference evidence="2" key="1">
    <citation type="submission" date="2018-01" db="EMBL/GenBank/DDBJ databases">
        <authorList>
            <person name="Li J."/>
        </authorList>
    </citation>
    <scope>NUCLEOTIDE SEQUENCE [LARGE SCALE GENOMIC DNA]</scope>
    <source>
        <strain evidence="2">2184</strain>
    </source>
</reference>
<dbReference type="AlphaFoldDB" id="A0A2S0WEX0"/>
<gene>
    <name evidence="1" type="ORF">C3E79_07355</name>
</gene>
<dbReference type="Proteomes" id="UP000244754">
    <property type="component" value="Chromosome"/>
</dbReference>
<proteinExistence type="predicted"/>
<evidence type="ECO:0000313" key="2">
    <source>
        <dbReference type="Proteomes" id="UP000244754"/>
    </source>
</evidence>
<dbReference type="EMBL" id="CP026948">
    <property type="protein sequence ID" value="AWB84318.1"/>
    <property type="molecule type" value="Genomic_DNA"/>
</dbReference>
<dbReference type="KEGG" id="clia:C3E79_07355"/>
<name>A0A2S0WEX0_9CORY</name>
<evidence type="ECO:0000313" key="1">
    <source>
        <dbReference type="EMBL" id="AWB84318.1"/>
    </source>
</evidence>
<dbReference type="RefSeq" id="WP_108404327.1">
    <property type="nucleotide sequence ID" value="NZ_CP026948.1"/>
</dbReference>
<accession>A0A2S0WEX0</accession>